<keyword evidence="1" id="KW-0175">Coiled coil</keyword>
<dbReference type="EMBL" id="KR029596">
    <property type="protein sequence ID" value="AKH47680.1"/>
    <property type="molecule type" value="Genomic_DNA"/>
</dbReference>
<sequence>MTNRGGSRKLRRLEKAIRKHEERLAALRYDRDMELFKLGEIEKNQQEVEAHVSFSERLTDQREE</sequence>
<reference evidence="2" key="1">
    <citation type="journal article" date="2015" name="Front. Microbiol.">
        <title>Combining genomic sequencing methods to explore viral diversity and reveal potential virus-host interactions.</title>
        <authorList>
            <person name="Chow C.E."/>
            <person name="Winget D.M."/>
            <person name="White R.A.III."/>
            <person name="Hallam S.J."/>
            <person name="Suttle C.A."/>
        </authorList>
    </citation>
    <scope>NUCLEOTIDE SEQUENCE</scope>
    <source>
        <strain evidence="2">Oxic1_1</strain>
    </source>
</reference>
<protein>
    <submittedName>
        <fullName evidence="2">Uncharacterized protein</fullName>
    </submittedName>
</protein>
<accession>A0A0F7L6Y3</accession>
<feature type="coiled-coil region" evidence="1">
    <location>
        <begin position="3"/>
        <end position="30"/>
    </location>
</feature>
<evidence type="ECO:0000313" key="2">
    <source>
        <dbReference type="EMBL" id="AKH47680.1"/>
    </source>
</evidence>
<proteinExistence type="predicted"/>
<evidence type="ECO:0000256" key="1">
    <source>
        <dbReference type="SAM" id="Coils"/>
    </source>
</evidence>
<name>A0A0F7L6Y3_9VIRU</name>
<organism evidence="2">
    <name type="scientific">uncultured marine virus</name>
    <dbReference type="NCBI Taxonomy" id="186617"/>
    <lineage>
        <taxon>Viruses</taxon>
        <taxon>environmental samples</taxon>
    </lineage>
</organism>
<reference evidence="2" key="2">
    <citation type="submission" date="2015-03" db="EMBL/GenBank/DDBJ databases">
        <authorList>
            <person name="Chow C.-E.T."/>
            <person name="Winget D.M."/>
            <person name="White R.A.III."/>
            <person name="Hallam S.J."/>
            <person name="Suttle C.A."/>
        </authorList>
    </citation>
    <scope>NUCLEOTIDE SEQUENCE</scope>
    <source>
        <strain evidence="2">Oxic1_1</strain>
    </source>
</reference>